<protein>
    <recommendedName>
        <fullName evidence="2">CARDB domain-containing protein</fullName>
    </recommendedName>
</protein>
<gene>
    <name evidence="1" type="ORF">S01H1_36347</name>
</gene>
<feature type="non-terminal residue" evidence="1">
    <location>
        <position position="1"/>
    </location>
</feature>
<proteinExistence type="predicted"/>
<dbReference type="PROSITE" id="PS00018">
    <property type="entry name" value="EF_HAND_1"/>
    <property type="match status" value="1"/>
</dbReference>
<dbReference type="InterPro" id="IPR018247">
    <property type="entry name" value="EF_Hand_1_Ca_BS"/>
</dbReference>
<organism evidence="1">
    <name type="scientific">marine sediment metagenome</name>
    <dbReference type="NCBI Taxonomy" id="412755"/>
    <lineage>
        <taxon>unclassified sequences</taxon>
        <taxon>metagenomes</taxon>
        <taxon>ecological metagenomes</taxon>
    </lineage>
</organism>
<dbReference type="AlphaFoldDB" id="X0VT98"/>
<name>X0VT98_9ZZZZ</name>
<evidence type="ECO:0000313" key="1">
    <source>
        <dbReference type="EMBL" id="GAG03771.1"/>
    </source>
</evidence>
<sequence length="173" mass="19178">KDFQTICSISEPPIPDLDCDGSLSWTDVEPGATVTGSFTVENIGDPLSLLDWEMESYPDWGTWTFDPDSGIDLTPEDPAVTVTVEVVAPDIEVVTPEDPNTEFTGEIKIVNSDDLDDFCIIDVSLVTPVSRNSVFLQFLERLMQRFPLLERILSSRPFLGRILDIPIGQMGVQ</sequence>
<evidence type="ECO:0008006" key="2">
    <source>
        <dbReference type="Google" id="ProtNLM"/>
    </source>
</evidence>
<comment type="caution">
    <text evidence="1">The sequence shown here is derived from an EMBL/GenBank/DDBJ whole genome shotgun (WGS) entry which is preliminary data.</text>
</comment>
<reference evidence="1" key="1">
    <citation type="journal article" date="2014" name="Front. Microbiol.">
        <title>High frequency of phylogenetically diverse reductive dehalogenase-homologous genes in deep subseafloor sedimentary metagenomes.</title>
        <authorList>
            <person name="Kawai M."/>
            <person name="Futagami T."/>
            <person name="Toyoda A."/>
            <person name="Takaki Y."/>
            <person name="Nishi S."/>
            <person name="Hori S."/>
            <person name="Arai W."/>
            <person name="Tsubouchi T."/>
            <person name="Morono Y."/>
            <person name="Uchiyama I."/>
            <person name="Ito T."/>
            <person name="Fujiyama A."/>
            <person name="Inagaki F."/>
            <person name="Takami H."/>
        </authorList>
    </citation>
    <scope>NUCLEOTIDE SEQUENCE</scope>
    <source>
        <strain evidence="1">Expedition CK06-06</strain>
    </source>
</reference>
<dbReference type="EMBL" id="BARS01022767">
    <property type="protein sequence ID" value="GAG03771.1"/>
    <property type="molecule type" value="Genomic_DNA"/>
</dbReference>
<accession>X0VT98</accession>